<evidence type="ECO:0000313" key="3">
    <source>
        <dbReference type="EMBL" id="GAA4972349.1"/>
    </source>
</evidence>
<dbReference type="Proteomes" id="UP001500466">
    <property type="component" value="Unassembled WGS sequence"/>
</dbReference>
<organism evidence="3 4">
    <name type="scientific">Yinghuangia aomiensis</name>
    <dbReference type="NCBI Taxonomy" id="676205"/>
    <lineage>
        <taxon>Bacteria</taxon>
        <taxon>Bacillati</taxon>
        <taxon>Actinomycetota</taxon>
        <taxon>Actinomycetes</taxon>
        <taxon>Kitasatosporales</taxon>
        <taxon>Streptomycetaceae</taxon>
        <taxon>Yinghuangia</taxon>
    </lineage>
</organism>
<proteinExistence type="predicted"/>
<evidence type="ECO:0000256" key="2">
    <source>
        <dbReference type="SAM" id="Phobius"/>
    </source>
</evidence>
<keyword evidence="4" id="KW-1185">Reference proteome</keyword>
<feature type="compositionally biased region" description="Low complexity" evidence="1">
    <location>
        <begin position="68"/>
        <end position="78"/>
    </location>
</feature>
<keyword evidence="2" id="KW-1133">Transmembrane helix</keyword>
<accession>A0ABP9HK02</accession>
<evidence type="ECO:0000256" key="1">
    <source>
        <dbReference type="SAM" id="MobiDB-lite"/>
    </source>
</evidence>
<protein>
    <submittedName>
        <fullName evidence="3">Uncharacterized protein</fullName>
    </submittedName>
</protein>
<feature type="transmembrane region" description="Helical" evidence="2">
    <location>
        <begin position="41"/>
        <end position="57"/>
    </location>
</feature>
<keyword evidence="2" id="KW-0472">Membrane</keyword>
<feature type="compositionally biased region" description="Low complexity" evidence="1">
    <location>
        <begin position="111"/>
        <end position="121"/>
    </location>
</feature>
<dbReference type="EMBL" id="BAABHS010000015">
    <property type="protein sequence ID" value="GAA4972349.1"/>
    <property type="molecule type" value="Genomic_DNA"/>
</dbReference>
<evidence type="ECO:0000313" key="4">
    <source>
        <dbReference type="Proteomes" id="UP001500466"/>
    </source>
</evidence>
<reference evidence="4" key="1">
    <citation type="journal article" date="2019" name="Int. J. Syst. Evol. Microbiol.">
        <title>The Global Catalogue of Microorganisms (GCM) 10K type strain sequencing project: providing services to taxonomists for standard genome sequencing and annotation.</title>
        <authorList>
            <consortium name="The Broad Institute Genomics Platform"/>
            <consortium name="The Broad Institute Genome Sequencing Center for Infectious Disease"/>
            <person name="Wu L."/>
            <person name="Ma J."/>
        </authorList>
    </citation>
    <scope>NUCLEOTIDE SEQUENCE [LARGE SCALE GENOMIC DNA]</scope>
    <source>
        <strain evidence="4">JCM 17986</strain>
    </source>
</reference>
<feature type="region of interest" description="Disordered" evidence="1">
    <location>
        <begin position="68"/>
        <end position="121"/>
    </location>
</feature>
<comment type="caution">
    <text evidence="3">The sequence shown here is derived from an EMBL/GenBank/DDBJ whole genome shotgun (WGS) entry which is preliminary data.</text>
</comment>
<sequence length="121" mass="12289">MIFLFLRRMGHRARLVTGLVCVAAGLVLVAASAVVAALLPHGVALAVIGAGITAFALRGERRGRTAAVEASRAAEPAAAPEPPLVGRSRLESGGRGPCPSPPSPHTRTRTRTQATAPAAPS</sequence>
<dbReference type="RefSeq" id="WP_345677228.1">
    <property type="nucleotide sequence ID" value="NZ_BAABHS010000015.1"/>
</dbReference>
<gene>
    <name evidence="3" type="ORF">GCM10023205_43090</name>
</gene>
<name>A0ABP9HK02_9ACTN</name>
<keyword evidence="2" id="KW-0812">Transmembrane</keyword>